<dbReference type="KEGG" id="hch:HCH_00277"/>
<dbReference type="RefSeq" id="WP_011394267.1">
    <property type="nucleotide sequence ID" value="NC_007645.1"/>
</dbReference>
<name>Q2SQ84_HAHCH</name>
<dbReference type="HOGENOM" id="CLU_086353_0_0_6"/>
<dbReference type="OrthoDB" id="7240770at2"/>
<sequence length="256" mass="29126">MNTFHRLIRLLLSGALAWVSSLSFADVTIHDPHAEDNEVIVGYIEFPPVFFTNDEGKPEGYLIDLARMLMEKKHYPWRAVSRPTRRMAIELADGKIDLWIGLATLPEFTGTTLVGDSIVSRIELNAYWQGDKKTISRIEDLTGESVVLLHGFSYGGAISFLRDPVNRIRDCSAFNHAQAISMLKVKRCDYLLNYDGPMRLELKKQPVQDLHRKRLSSLDARFVVSKKRDHAAKLLKDLEDALHELVAEGKWFLPPP</sequence>
<dbReference type="Proteomes" id="UP000000238">
    <property type="component" value="Chromosome"/>
</dbReference>
<proteinExistence type="predicted"/>
<dbReference type="SMART" id="SM00062">
    <property type="entry name" value="PBPb"/>
    <property type="match status" value="1"/>
</dbReference>
<evidence type="ECO:0000313" key="3">
    <source>
        <dbReference type="EMBL" id="ABC27190.1"/>
    </source>
</evidence>
<dbReference type="eggNOG" id="COG0834">
    <property type="taxonomic scope" value="Bacteria"/>
</dbReference>
<evidence type="ECO:0000259" key="2">
    <source>
        <dbReference type="SMART" id="SM00062"/>
    </source>
</evidence>
<protein>
    <submittedName>
        <fullName evidence="3">ABC-type amino acid transport/signal transduction systems, periplasmic component/domain</fullName>
    </submittedName>
</protein>
<dbReference type="SUPFAM" id="SSF53850">
    <property type="entry name" value="Periplasmic binding protein-like II"/>
    <property type="match status" value="1"/>
</dbReference>
<accession>Q2SQ84</accession>
<feature type="domain" description="Solute-binding protein family 3/N-terminal" evidence="2">
    <location>
        <begin position="38"/>
        <end position="255"/>
    </location>
</feature>
<dbReference type="EMBL" id="CP000155">
    <property type="protein sequence ID" value="ABC27190.1"/>
    <property type="molecule type" value="Genomic_DNA"/>
</dbReference>
<dbReference type="Pfam" id="PF00497">
    <property type="entry name" value="SBP_bac_3"/>
    <property type="match status" value="1"/>
</dbReference>
<feature type="chain" id="PRO_5004215303" evidence="1">
    <location>
        <begin position="26"/>
        <end position="256"/>
    </location>
</feature>
<evidence type="ECO:0000256" key="1">
    <source>
        <dbReference type="SAM" id="SignalP"/>
    </source>
</evidence>
<reference evidence="3 4" key="1">
    <citation type="journal article" date="2005" name="Nucleic Acids Res.">
        <title>Genomic blueprint of Hahella chejuensis, a marine microbe producing an algicidal agent.</title>
        <authorList>
            <person name="Jeong H."/>
            <person name="Yim J.H."/>
            <person name="Lee C."/>
            <person name="Choi S.-H."/>
            <person name="Park Y.K."/>
            <person name="Yoon S.H."/>
            <person name="Hur C.-G."/>
            <person name="Kang H.-Y."/>
            <person name="Kim D."/>
            <person name="Lee H.H."/>
            <person name="Park K.H."/>
            <person name="Park S.-H."/>
            <person name="Park H.-S."/>
            <person name="Lee H.K."/>
            <person name="Oh T.K."/>
            <person name="Kim J.F."/>
        </authorList>
    </citation>
    <scope>NUCLEOTIDE SEQUENCE [LARGE SCALE GENOMIC DNA]</scope>
    <source>
        <strain evidence="3 4">KCTC 2396</strain>
    </source>
</reference>
<organism evidence="3 4">
    <name type="scientific">Hahella chejuensis (strain KCTC 2396)</name>
    <dbReference type="NCBI Taxonomy" id="349521"/>
    <lineage>
        <taxon>Bacteria</taxon>
        <taxon>Pseudomonadati</taxon>
        <taxon>Pseudomonadota</taxon>
        <taxon>Gammaproteobacteria</taxon>
        <taxon>Oceanospirillales</taxon>
        <taxon>Hahellaceae</taxon>
        <taxon>Hahella</taxon>
    </lineage>
</organism>
<dbReference type="STRING" id="349521.HCH_00277"/>
<dbReference type="InterPro" id="IPR001638">
    <property type="entry name" value="Solute-binding_3/MltF_N"/>
</dbReference>
<evidence type="ECO:0000313" key="4">
    <source>
        <dbReference type="Proteomes" id="UP000000238"/>
    </source>
</evidence>
<feature type="signal peptide" evidence="1">
    <location>
        <begin position="1"/>
        <end position="25"/>
    </location>
</feature>
<dbReference type="Gene3D" id="3.40.190.10">
    <property type="entry name" value="Periplasmic binding protein-like II"/>
    <property type="match status" value="2"/>
</dbReference>
<dbReference type="AlphaFoldDB" id="Q2SQ84"/>
<keyword evidence="1" id="KW-0732">Signal</keyword>
<keyword evidence="4" id="KW-1185">Reference proteome</keyword>
<gene>
    <name evidence="3" type="ordered locus">HCH_00277</name>
</gene>